<evidence type="ECO:0000313" key="7">
    <source>
        <dbReference type="EMBL" id="COW92130.1"/>
    </source>
</evidence>
<evidence type="ECO:0000313" key="5">
    <source>
        <dbReference type="EMBL" id="COV69960.1"/>
    </source>
</evidence>
<dbReference type="EMBL" id="CFOE01000610">
    <property type="protein sequence ID" value="CFE43762.1"/>
    <property type="molecule type" value="Genomic_DNA"/>
</dbReference>
<protein>
    <submittedName>
        <fullName evidence="8">Uncharacterized protein</fullName>
    </submittedName>
</protein>
<evidence type="ECO:0000313" key="2">
    <source>
        <dbReference type="EMBL" id="CFE46270.1"/>
    </source>
</evidence>
<dbReference type="Proteomes" id="UP000046947">
    <property type="component" value="Unassembled WGS sequence"/>
</dbReference>
<dbReference type="Proteomes" id="UP000045842">
    <property type="component" value="Unassembled WGS sequence"/>
</dbReference>
<evidence type="ECO:0000313" key="11">
    <source>
        <dbReference type="Proteomes" id="UP000044938"/>
    </source>
</evidence>
<reference evidence="9 10" key="2">
    <citation type="submission" date="2015-03" db="EMBL/GenBank/DDBJ databases">
        <authorList>
            <consortium name="Pathogen Informatics"/>
        </authorList>
    </citation>
    <scope>NUCLEOTIDE SEQUENCE [LARGE SCALE GENOMIC DNA]</scope>
    <source>
        <strain evidence="3 13">C09601061</strain>
        <strain evidence="4 10">D00501624</strain>
        <strain evidence="6 12">G09801536</strain>
        <strain evidence="1 15">G09901357</strain>
        <strain evidence="2 14">H09601792</strain>
        <strain evidence="7 11">M09401471</strain>
        <strain evidence="9">N09902308</strain>
        <strain evidence="5 16">P00601463</strain>
    </source>
</reference>
<evidence type="ECO:0000313" key="15">
    <source>
        <dbReference type="Proteomes" id="UP000048289"/>
    </source>
</evidence>
<dbReference type="Proteomes" id="UP000039021">
    <property type="component" value="Unassembled WGS sequence"/>
</dbReference>
<dbReference type="AlphaFoldDB" id="A0A655IE69"/>
<dbReference type="EMBL" id="CSBK01001636">
    <property type="protein sequence ID" value="COY94939.1"/>
    <property type="molecule type" value="Genomic_DNA"/>
</dbReference>
<dbReference type="EMBL" id="CSAJ01000587">
    <property type="protein sequence ID" value="COW92130.1"/>
    <property type="molecule type" value="Genomic_DNA"/>
</dbReference>
<evidence type="ECO:0000313" key="6">
    <source>
        <dbReference type="EMBL" id="COV74039.1"/>
    </source>
</evidence>
<dbReference type="EMBL" id="CQQC01000371">
    <property type="protein sequence ID" value="CNU91918.1"/>
    <property type="molecule type" value="Genomic_DNA"/>
</dbReference>
<dbReference type="Proteomes" id="UP000046680">
    <property type="component" value="Unassembled WGS sequence"/>
</dbReference>
<sequence>MPGVASVVVASTCSSIWMPALVTPRNEMRMPTTIPAVRNRASPSRASAVSMYPVTASCIEPTKVIPDSSTTIPVATSAVGSWPAIR</sequence>
<evidence type="ECO:0000313" key="13">
    <source>
        <dbReference type="Proteomes" id="UP000046680"/>
    </source>
</evidence>
<evidence type="ECO:0000313" key="16">
    <source>
        <dbReference type="Proteomes" id="UP000048600"/>
    </source>
</evidence>
<evidence type="ECO:0000313" key="12">
    <source>
        <dbReference type="Proteomes" id="UP000045842"/>
    </source>
</evidence>
<accession>A0A655IE69</accession>
<name>A0A655IE69_MYCTX</name>
<evidence type="ECO:0000313" key="9">
    <source>
        <dbReference type="Proteomes" id="UP000039021"/>
    </source>
</evidence>
<evidence type="ECO:0000313" key="4">
    <source>
        <dbReference type="EMBL" id="CNU91918.1"/>
    </source>
</evidence>
<dbReference type="Proteomes" id="UP000048600">
    <property type="component" value="Unassembled WGS sequence"/>
</dbReference>
<dbReference type="Proteomes" id="UP000044938">
    <property type="component" value="Unassembled WGS sequence"/>
</dbReference>
<organism evidence="8 9">
    <name type="scientific">Mycobacterium tuberculosis</name>
    <dbReference type="NCBI Taxonomy" id="1773"/>
    <lineage>
        <taxon>Bacteria</taxon>
        <taxon>Bacillati</taxon>
        <taxon>Actinomycetota</taxon>
        <taxon>Actinomycetes</taxon>
        <taxon>Mycobacteriales</taxon>
        <taxon>Mycobacteriaceae</taxon>
        <taxon>Mycobacterium</taxon>
        <taxon>Mycobacterium tuberculosis complex</taxon>
    </lineage>
</organism>
<dbReference type="EMBL" id="CFOH01000006">
    <property type="protein sequence ID" value="CFE46270.1"/>
    <property type="molecule type" value="Genomic_DNA"/>
</dbReference>
<evidence type="ECO:0000313" key="1">
    <source>
        <dbReference type="EMBL" id="CFE43762.1"/>
    </source>
</evidence>
<dbReference type="EMBL" id="CSAD01000323">
    <property type="protein sequence ID" value="COV74039.1"/>
    <property type="molecule type" value="Genomic_DNA"/>
</dbReference>
<dbReference type="Proteomes" id="UP000048289">
    <property type="component" value="Unassembled WGS sequence"/>
</dbReference>
<dbReference type="EMBL" id="CGCX01002268">
    <property type="protein sequence ID" value="CFS09634.1"/>
    <property type="molecule type" value="Genomic_DNA"/>
</dbReference>
<evidence type="ECO:0000313" key="14">
    <source>
        <dbReference type="Proteomes" id="UP000046947"/>
    </source>
</evidence>
<dbReference type="EMBL" id="CHKL01000028">
    <property type="protein sequence ID" value="COV69960.1"/>
    <property type="molecule type" value="Genomic_DNA"/>
</dbReference>
<dbReference type="Proteomes" id="UP000039217">
    <property type="component" value="Unassembled WGS sequence"/>
</dbReference>
<reference evidence="8" key="1">
    <citation type="submission" date="2015-03" db="EMBL/GenBank/DDBJ databases">
        <authorList>
            <consortium name="Pathogen Informatics"/>
            <person name="Murphy D."/>
        </authorList>
    </citation>
    <scope>NUCLEOTIDE SEQUENCE</scope>
    <source>
        <strain evidence="8">N09902308</strain>
    </source>
</reference>
<evidence type="ECO:0000313" key="10">
    <source>
        <dbReference type="Proteomes" id="UP000039217"/>
    </source>
</evidence>
<evidence type="ECO:0000313" key="3">
    <source>
        <dbReference type="EMBL" id="CFS09634.1"/>
    </source>
</evidence>
<evidence type="ECO:0000313" key="8">
    <source>
        <dbReference type="EMBL" id="COY94939.1"/>
    </source>
</evidence>
<proteinExistence type="predicted"/>
<gene>
    <name evidence="3" type="ORF">ERS007657_03993</name>
    <name evidence="4" type="ORF">ERS007661_01364</name>
    <name evidence="6" type="ORF">ERS007679_02379</name>
    <name evidence="1" type="ORF">ERS007681_03480</name>
    <name evidence="2" type="ORF">ERS007688_00077</name>
    <name evidence="7" type="ORF">ERS007720_03556</name>
    <name evidence="8" type="ORF">ERS007739_03236</name>
    <name evidence="5" type="ORF">ERS007741_00467</name>
</gene>